<feature type="transmembrane region" description="Helical" evidence="7">
    <location>
        <begin position="34"/>
        <end position="54"/>
    </location>
</feature>
<keyword evidence="4 7" id="KW-0812">Transmembrane</keyword>
<dbReference type="InterPro" id="IPR037185">
    <property type="entry name" value="EmrE-like"/>
</dbReference>
<feature type="transmembrane region" description="Helical" evidence="7">
    <location>
        <begin position="99"/>
        <end position="118"/>
    </location>
</feature>
<evidence type="ECO:0000256" key="3">
    <source>
        <dbReference type="ARBA" id="ARBA00022475"/>
    </source>
</evidence>
<keyword evidence="10" id="KW-1185">Reference proteome</keyword>
<sequence>MKRAKGITMIVSGAMLWGATGPMMEWILRTSDMSISFMLTVRLFLAGAFILMMLKVRGKKISLPWRQKVWARQLILFGVFGMLGIQYTFVASIDTSNAVIATLFQFLAPIFLIVFVTATQKKWPPIAQVLGMLVTLIGLFLLLTNGSLAGFALSKVAVLWGIALGFAFSFYTLYPVRLMQEWGVLLSIGWGMVIAGTTLFFTNPMKIVTDMEYLVDWRMATMLLLVIIVGTFAFILFMGSMKYITPVETSILSSFEPLTAMVISVIWFGQVLGMWQLTGSVIMLIGVTWLSIAGNKKLESDGR</sequence>
<evidence type="ECO:0000313" key="9">
    <source>
        <dbReference type="EMBL" id="VDC19324.1"/>
    </source>
</evidence>
<dbReference type="Proteomes" id="UP000270468">
    <property type="component" value="Unassembled WGS sequence"/>
</dbReference>
<feature type="transmembrane region" description="Helical" evidence="7">
    <location>
        <begin position="274"/>
        <end position="293"/>
    </location>
</feature>
<name>A0A3P5WDQ3_9BACL</name>
<dbReference type="GO" id="GO:0005886">
    <property type="term" value="C:plasma membrane"/>
    <property type="evidence" value="ECO:0007669"/>
    <property type="project" value="UniProtKB-SubCell"/>
</dbReference>
<evidence type="ECO:0000256" key="6">
    <source>
        <dbReference type="ARBA" id="ARBA00023136"/>
    </source>
</evidence>
<dbReference type="InterPro" id="IPR050638">
    <property type="entry name" value="AA-Vitamin_Transporters"/>
</dbReference>
<organism evidence="9 10">
    <name type="scientific">Filibacter tadaridae</name>
    <dbReference type="NCBI Taxonomy" id="2483811"/>
    <lineage>
        <taxon>Bacteria</taxon>
        <taxon>Bacillati</taxon>
        <taxon>Bacillota</taxon>
        <taxon>Bacilli</taxon>
        <taxon>Bacillales</taxon>
        <taxon>Caryophanaceae</taxon>
        <taxon>Filibacter</taxon>
    </lineage>
</organism>
<dbReference type="RefSeq" id="WP_124068712.1">
    <property type="nucleotide sequence ID" value="NZ_CBCRXF010000003.1"/>
</dbReference>
<feature type="domain" description="EamA" evidence="8">
    <location>
        <begin position="157"/>
        <end position="291"/>
    </location>
</feature>
<gene>
    <name evidence="9" type="primary">yicL_1</name>
    <name evidence="9" type="ORF">FILTAD_00260</name>
</gene>
<keyword evidence="3" id="KW-1003">Cell membrane</keyword>
<dbReference type="SUPFAM" id="SSF103481">
    <property type="entry name" value="Multidrug resistance efflux transporter EmrE"/>
    <property type="match status" value="2"/>
</dbReference>
<dbReference type="PANTHER" id="PTHR32322">
    <property type="entry name" value="INNER MEMBRANE TRANSPORTER"/>
    <property type="match status" value="1"/>
</dbReference>
<evidence type="ECO:0000313" key="10">
    <source>
        <dbReference type="Proteomes" id="UP000270468"/>
    </source>
</evidence>
<dbReference type="OrthoDB" id="9810818at2"/>
<feature type="transmembrane region" description="Helical" evidence="7">
    <location>
        <begin position="221"/>
        <end position="239"/>
    </location>
</feature>
<feature type="transmembrane region" description="Helical" evidence="7">
    <location>
        <begin position="183"/>
        <end position="201"/>
    </location>
</feature>
<feature type="transmembrane region" description="Helical" evidence="7">
    <location>
        <begin position="251"/>
        <end position="268"/>
    </location>
</feature>
<feature type="transmembrane region" description="Helical" evidence="7">
    <location>
        <begin position="7"/>
        <end position="28"/>
    </location>
</feature>
<proteinExistence type="inferred from homology"/>
<dbReference type="EMBL" id="UXAV01000017">
    <property type="protein sequence ID" value="VDC19324.1"/>
    <property type="molecule type" value="Genomic_DNA"/>
</dbReference>
<keyword evidence="5 7" id="KW-1133">Transmembrane helix</keyword>
<feature type="transmembrane region" description="Helical" evidence="7">
    <location>
        <begin position="74"/>
        <end position="93"/>
    </location>
</feature>
<evidence type="ECO:0000256" key="5">
    <source>
        <dbReference type="ARBA" id="ARBA00022989"/>
    </source>
</evidence>
<dbReference type="AlphaFoldDB" id="A0A3P5WDQ3"/>
<dbReference type="Pfam" id="PF00892">
    <property type="entry name" value="EamA"/>
    <property type="match status" value="2"/>
</dbReference>
<evidence type="ECO:0000256" key="7">
    <source>
        <dbReference type="SAM" id="Phobius"/>
    </source>
</evidence>
<comment type="similarity">
    <text evidence="2">Belongs to the EamA transporter family.</text>
</comment>
<feature type="transmembrane region" description="Helical" evidence="7">
    <location>
        <begin position="157"/>
        <end position="176"/>
    </location>
</feature>
<evidence type="ECO:0000256" key="1">
    <source>
        <dbReference type="ARBA" id="ARBA00004651"/>
    </source>
</evidence>
<dbReference type="PANTHER" id="PTHR32322:SF18">
    <property type="entry name" value="S-ADENOSYLMETHIONINE_S-ADENOSYLHOMOCYSTEINE TRANSPORTER"/>
    <property type="match status" value="1"/>
</dbReference>
<feature type="transmembrane region" description="Helical" evidence="7">
    <location>
        <begin position="130"/>
        <end position="151"/>
    </location>
</feature>
<evidence type="ECO:0000256" key="4">
    <source>
        <dbReference type="ARBA" id="ARBA00022692"/>
    </source>
</evidence>
<comment type="subcellular location">
    <subcellularLocation>
        <location evidence="1">Cell membrane</location>
        <topology evidence="1">Multi-pass membrane protein</topology>
    </subcellularLocation>
</comment>
<keyword evidence="6 7" id="KW-0472">Membrane</keyword>
<protein>
    <submittedName>
        <fullName evidence="9">Putative inner membrane transporter YicL</fullName>
    </submittedName>
</protein>
<evidence type="ECO:0000256" key="2">
    <source>
        <dbReference type="ARBA" id="ARBA00007362"/>
    </source>
</evidence>
<dbReference type="InterPro" id="IPR000620">
    <property type="entry name" value="EamA_dom"/>
</dbReference>
<evidence type="ECO:0000259" key="8">
    <source>
        <dbReference type="Pfam" id="PF00892"/>
    </source>
</evidence>
<feature type="domain" description="EamA" evidence="8">
    <location>
        <begin position="5"/>
        <end position="143"/>
    </location>
</feature>
<accession>A0A3P5WDQ3</accession>
<reference evidence="9 10" key="1">
    <citation type="submission" date="2018-11" db="EMBL/GenBank/DDBJ databases">
        <authorList>
            <person name="Criscuolo A."/>
        </authorList>
    </citation>
    <scope>NUCLEOTIDE SEQUENCE [LARGE SCALE GENOMIC DNA]</scope>
    <source>
        <strain evidence="9">ATB-66</strain>
    </source>
</reference>